<dbReference type="AlphaFoldDB" id="A0A0P6YXU2"/>
<reference evidence="2 3" key="1">
    <citation type="submission" date="2015-07" db="EMBL/GenBank/DDBJ databases">
        <title>Whole genome sequence of Herpetosiphon geysericola DSM 7119.</title>
        <authorList>
            <person name="Hemp J."/>
            <person name="Ward L.M."/>
            <person name="Pace L.A."/>
            <person name="Fischer W.W."/>
        </authorList>
    </citation>
    <scope>NUCLEOTIDE SEQUENCE [LARGE SCALE GENOMIC DNA]</scope>
    <source>
        <strain evidence="2 3">DSM 7119</strain>
    </source>
</reference>
<protein>
    <recommendedName>
        <fullName evidence="4">Cell shape determination protein CcmA</fullName>
    </recommendedName>
</protein>
<evidence type="ECO:0000256" key="1">
    <source>
        <dbReference type="ARBA" id="ARBA00044755"/>
    </source>
</evidence>
<comment type="caution">
    <text evidence="2">The sequence shown here is derived from an EMBL/GenBank/DDBJ whole genome shotgun (WGS) entry which is preliminary data.</text>
</comment>
<dbReference type="EMBL" id="LGKP01000015">
    <property type="protein sequence ID" value="KPL88935.1"/>
    <property type="molecule type" value="Genomic_DNA"/>
</dbReference>
<evidence type="ECO:0008006" key="4">
    <source>
        <dbReference type="Google" id="ProtNLM"/>
    </source>
</evidence>
<proteinExistence type="inferred from homology"/>
<evidence type="ECO:0000313" key="3">
    <source>
        <dbReference type="Proteomes" id="UP000050277"/>
    </source>
</evidence>
<sequence length="145" mass="15044">MSLFGNKKVVQPIAQSPTGKPETVIGANTTFVGTLKSDGNVRVDGSVEGEIEVLGNLIVGSTGRVIATLKAQNIHVSGAVKGQVVATEQLEISPSGKVWGDITAASLHIEPGGLFRGQSSMTSNIDEPLLLDAPRSRLNEEPSGV</sequence>
<keyword evidence="3" id="KW-1185">Reference proteome</keyword>
<organism evidence="2 3">
    <name type="scientific">Herpetosiphon geysericola</name>
    <dbReference type="NCBI Taxonomy" id="70996"/>
    <lineage>
        <taxon>Bacteria</taxon>
        <taxon>Bacillati</taxon>
        <taxon>Chloroflexota</taxon>
        <taxon>Chloroflexia</taxon>
        <taxon>Herpetosiphonales</taxon>
        <taxon>Herpetosiphonaceae</taxon>
        <taxon>Herpetosiphon</taxon>
    </lineage>
</organism>
<dbReference type="OrthoDB" id="9802488at2"/>
<dbReference type="PANTHER" id="PTHR35024:SF4">
    <property type="entry name" value="POLYMER-FORMING CYTOSKELETAL PROTEIN"/>
    <property type="match status" value="1"/>
</dbReference>
<evidence type="ECO:0000313" key="2">
    <source>
        <dbReference type="EMBL" id="KPL88935.1"/>
    </source>
</evidence>
<dbReference type="Proteomes" id="UP000050277">
    <property type="component" value="Unassembled WGS sequence"/>
</dbReference>
<dbReference type="Pfam" id="PF04519">
    <property type="entry name" value="Bactofilin"/>
    <property type="match status" value="1"/>
</dbReference>
<name>A0A0P6YXU2_9CHLR</name>
<gene>
    <name evidence="2" type="ORF">SE18_09755</name>
</gene>
<dbReference type="RefSeq" id="WP_054534256.1">
    <property type="nucleotide sequence ID" value="NZ_LGKP01000015.1"/>
</dbReference>
<dbReference type="PANTHER" id="PTHR35024">
    <property type="entry name" value="HYPOTHETICAL CYTOSOLIC PROTEIN"/>
    <property type="match status" value="1"/>
</dbReference>
<dbReference type="STRING" id="70996.SE18_09755"/>
<comment type="similarity">
    <text evidence="1">Belongs to the bactofilin family.</text>
</comment>
<dbReference type="InterPro" id="IPR007607">
    <property type="entry name" value="BacA/B"/>
</dbReference>
<dbReference type="PATRIC" id="fig|70996.4.peg.4515"/>
<accession>A0A0P6YXU2</accession>